<dbReference type="PANTHER" id="PTHR43734:SF1">
    <property type="entry name" value="PHYTOENE DESATURASE"/>
    <property type="match status" value="1"/>
</dbReference>
<accession>A0ABY1NRX7</accession>
<dbReference type="PRINTS" id="PR00419">
    <property type="entry name" value="ADXRDTASE"/>
</dbReference>
<evidence type="ECO:0000313" key="8">
    <source>
        <dbReference type="EMBL" id="SMP15757.1"/>
    </source>
</evidence>
<comment type="pathway">
    <text evidence="1 5">Carotenoid biosynthesis.</text>
</comment>
<keyword evidence="6" id="KW-0732">Signal</keyword>
<dbReference type="Pfam" id="PF01593">
    <property type="entry name" value="Amino_oxidase"/>
    <property type="match status" value="1"/>
</dbReference>
<keyword evidence="4 5" id="KW-0560">Oxidoreductase</keyword>
<evidence type="ECO:0000313" key="9">
    <source>
        <dbReference type="Proteomes" id="UP001157960"/>
    </source>
</evidence>
<reference evidence="8 9" key="1">
    <citation type="submission" date="2017-05" db="EMBL/GenBank/DDBJ databases">
        <authorList>
            <person name="Varghese N."/>
            <person name="Submissions S."/>
        </authorList>
    </citation>
    <scope>NUCLEOTIDE SEQUENCE [LARGE SCALE GENOMIC DNA]</scope>
    <source>
        <strain evidence="8 9">DSM 28214</strain>
    </source>
</reference>
<feature type="signal peptide" evidence="6">
    <location>
        <begin position="1"/>
        <end position="21"/>
    </location>
</feature>
<keyword evidence="3 5" id="KW-0125">Carotenoid biosynthesis</keyword>
<sequence length="489" mass="56060">MKKKIAVIGSGFSGLSAAAYAAKEGHEVHLFEKNSSIGGRARKFTTDNGYTFDMGPSWYWMPDIIESFFNDFGKKATDFYTLVPLDPQFEMVFSDGTMNIPHNYEEMRELFEKTEPGAGKKLDAFMKDAQYKYEVGMQDFVNKPCHSWFEFVSPKIAKSAMKLDLLTNFQRFVRKYFTHPKLIVLMEFPVIFLGAAPKDIPALYSLMNYGGYKLGTWYPMGGFSKITEAMKNIAEEQGTRFYVNADVEKININQKTASSLTVNDEQIDFDVIIASSDYHHTETQLLPEEFRNYDENYWEKRVFAPSCLIYYLGFKEKIPNLKHHTLFFENDLDLHTNEIYKDKKWPTKPLFYVCCPSKTDLDVAPENCENVFLLMPVAPGIEDSDEIRERYFMEMILRLEKHTGATDLLLKIEYKKSYCVKDFKEDYNAYQGNAYGLANTLSQTAVLKPSLRNKKVKNLFYTGQLTVPGPGVPPSIISGKIAATEAIKN</sequence>
<feature type="chain" id="PRO_5045620840" evidence="6">
    <location>
        <begin position="22"/>
        <end position="489"/>
    </location>
</feature>
<evidence type="ECO:0000256" key="3">
    <source>
        <dbReference type="ARBA" id="ARBA00022746"/>
    </source>
</evidence>
<evidence type="ECO:0000256" key="6">
    <source>
        <dbReference type="SAM" id="SignalP"/>
    </source>
</evidence>
<keyword evidence="9" id="KW-1185">Reference proteome</keyword>
<dbReference type="EMBL" id="FXTZ01000003">
    <property type="protein sequence ID" value="SMP15757.1"/>
    <property type="molecule type" value="Genomic_DNA"/>
</dbReference>
<dbReference type="InterPro" id="IPR002937">
    <property type="entry name" value="Amino_oxidase"/>
</dbReference>
<evidence type="ECO:0000259" key="7">
    <source>
        <dbReference type="Pfam" id="PF01593"/>
    </source>
</evidence>
<comment type="similarity">
    <text evidence="2 5">Belongs to the carotenoid/retinoid oxidoreductase family.</text>
</comment>
<evidence type="ECO:0000256" key="5">
    <source>
        <dbReference type="RuleBase" id="RU362075"/>
    </source>
</evidence>
<name>A0ABY1NRX7_9FLAO</name>
<dbReference type="InterPro" id="IPR014105">
    <property type="entry name" value="Carotenoid/retinoid_OxRdtase"/>
</dbReference>
<dbReference type="Gene3D" id="3.50.50.60">
    <property type="entry name" value="FAD/NAD(P)-binding domain"/>
    <property type="match status" value="2"/>
</dbReference>
<organism evidence="8 9">
    <name type="scientific">Chryseobacterium profundimaris</name>
    <dbReference type="NCBI Taxonomy" id="1387275"/>
    <lineage>
        <taxon>Bacteria</taxon>
        <taxon>Pseudomonadati</taxon>
        <taxon>Bacteroidota</taxon>
        <taxon>Flavobacteriia</taxon>
        <taxon>Flavobacteriales</taxon>
        <taxon>Weeksellaceae</taxon>
        <taxon>Chryseobacterium group</taxon>
        <taxon>Chryseobacterium</taxon>
    </lineage>
</organism>
<evidence type="ECO:0000256" key="1">
    <source>
        <dbReference type="ARBA" id="ARBA00004829"/>
    </source>
</evidence>
<feature type="domain" description="Amine oxidase" evidence="7">
    <location>
        <begin position="12"/>
        <end position="486"/>
    </location>
</feature>
<dbReference type="PANTHER" id="PTHR43734">
    <property type="entry name" value="PHYTOENE DESATURASE"/>
    <property type="match status" value="1"/>
</dbReference>
<dbReference type="RefSeq" id="WP_283421718.1">
    <property type="nucleotide sequence ID" value="NZ_FXTZ01000003.1"/>
</dbReference>
<dbReference type="InterPro" id="IPR036188">
    <property type="entry name" value="FAD/NAD-bd_sf"/>
</dbReference>
<evidence type="ECO:0000256" key="2">
    <source>
        <dbReference type="ARBA" id="ARBA00006046"/>
    </source>
</evidence>
<dbReference type="NCBIfam" id="TIGR02734">
    <property type="entry name" value="crtI_fam"/>
    <property type="match status" value="1"/>
</dbReference>
<evidence type="ECO:0000256" key="4">
    <source>
        <dbReference type="ARBA" id="ARBA00023002"/>
    </source>
</evidence>
<proteinExistence type="inferred from homology"/>
<dbReference type="SUPFAM" id="SSF51905">
    <property type="entry name" value="FAD/NAD(P)-binding domain"/>
    <property type="match status" value="1"/>
</dbReference>
<dbReference type="Proteomes" id="UP001157960">
    <property type="component" value="Unassembled WGS sequence"/>
</dbReference>
<protein>
    <submittedName>
        <fullName evidence="8">Phytoene desaturase</fullName>
    </submittedName>
</protein>
<gene>
    <name evidence="8" type="ORF">SAMN06264346_103200</name>
</gene>
<comment type="caution">
    <text evidence="8">The sequence shown here is derived from an EMBL/GenBank/DDBJ whole genome shotgun (WGS) entry which is preliminary data.</text>
</comment>